<dbReference type="HAMAP" id="MF_00044">
    <property type="entry name" value="Asp_tRNA_synth_type1"/>
    <property type="match status" value="1"/>
</dbReference>
<feature type="site" description="Important for tRNA non-discrimination" evidence="7">
    <location>
        <position position="34"/>
    </location>
</feature>
<organism evidence="9 10">
    <name type="scientific">Orenia metallireducens</name>
    <dbReference type="NCBI Taxonomy" id="1413210"/>
    <lineage>
        <taxon>Bacteria</taxon>
        <taxon>Bacillati</taxon>
        <taxon>Bacillota</taxon>
        <taxon>Clostridia</taxon>
        <taxon>Halanaerobiales</taxon>
        <taxon>Halobacteroidaceae</taxon>
        <taxon>Orenia</taxon>
    </lineage>
</organism>
<dbReference type="Pfam" id="PF02938">
    <property type="entry name" value="GAD"/>
    <property type="match status" value="1"/>
</dbReference>
<evidence type="ECO:0000256" key="1">
    <source>
        <dbReference type="ARBA" id="ARBA00006303"/>
    </source>
</evidence>
<evidence type="ECO:0000256" key="3">
    <source>
        <dbReference type="ARBA" id="ARBA00022741"/>
    </source>
</evidence>
<comment type="function">
    <text evidence="7">Aspartyl-tRNA synthetase with relaxed tRNA specificity since it is able to aspartylate not only its cognate tRNA(Asp) but also tRNA(Asn). Reaction proceeds in two steps: L-aspartate is first activated by ATP to form Asp-AMP and then transferred to the acceptor end of tRNA(Asp/Asn).</text>
</comment>
<accession>A0A1C0A4T9</accession>
<dbReference type="GO" id="GO:0005737">
    <property type="term" value="C:cytoplasm"/>
    <property type="evidence" value="ECO:0007669"/>
    <property type="project" value="UniProtKB-SubCell"/>
</dbReference>
<feature type="site" description="Important for tRNA non-discrimination" evidence="7">
    <location>
        <position position="86"/>
    </location>
</feature>
<dbReference type="Proteomes" id="UP000093514">
    <property type="component" value="Unassembled WGS sequence"/>
</dbReference>
<dbReference type="EC" id="6.1.1.23" evidence="7"/>
<dbReference type="InterPro" id="IPR004364">
    <property type="entry name" value="Aa-tRNA-synt_II"/>
</dbReference>
<reference evidence="10" key="1">
    <citation type="submission" date="2016-07" db="EMBL/GenBank/DDBJ databases">
        <authorList>
            <person name="Florea S."/>
            <person name="Webb J.S."/>
            <person name="Jaromczyk J."/>
            <person name="Schardl C.L."/>
        </authorList>
    </citation>
    <scope>NUCLEOTIDE SEQUENCE [LARGE SCALE GENOMIC DNA]</scope>
    <source>
        <strain evidence="10">Z6</strain>
    </source>
</reference>
<feature type="binding site" evidence="7">
    <location>
        <position position="485"/>
    </location>
    <ligand>
        <name>ATP</name>
        <dbReference type="ChEBI" id="CHEBI:30616"/>
    </ligand>
</feature>
<dbReference type="InterPro" id="IPR047089">
    <property type="entry name" value="Asp-tRNA-ligase_1_N"/>
</dbReference>
<feature type="binding site" evidence="7">
    <location>
        <begin position="224"/>
        <end position="226"/>
    </location>
    <ligand>
        <name>ATP</name>
        <dbReference type="ChEBI" id="CHEBI:30616"/>
    </ligand>
</feature>
<dbReference type="InterPro" id="IPR004365">
    <property type="entry name" value="NA-bd_OB_tRNA"/>
</dbReference>
<dbReference type="NCBIfam" id="TIGR00459">
    <property type="entry name" value="aspS_bact"/>
    <property type="match status" value="1"/>
</dbReference>
<gene>
    <name evidence="7" type="primary">aspS</name>
    <name evidence="9" type="ORF">U472_12225</name>
</gene>
<dbReference type="InterPro" id="IPR004115">
    <property type="entry name" value="GAD-like_sf"/>
</dbReference>
<feature type="binding site" evidence="7">
    <location>
        <position position="178"/>
    </location>
    <ligand>
        <name>L-aspartate</name>
        <dbReference type="ChEBI" id="CHEBI:29991"/>
    </ligand>
</feature>
<evidence type="ECO:0000256" key="6">
    <source>
        <dbReference type="ARBA" id="ARBA00023146"/>
    </source>
</evidence>
<dbReference type="Pfam" id="PF00152">
    <property type="entry name" value="tRNA-synt_2"/>
    <property type="match status" value="1"/>
</dbReference>
<dbReference type="InterPro" id="IPR047090">
    <property type="entry name" value="AspRS_core"/>
</dbReference>
<dbReference type="SUPFAM" id="SSF55681">
    <property type="entry name" value="Class II aaRS and biotin synthetases"/>
    <property type="match status" value="1"/>
</dbReference>
<dbReference type="RefSeq" id="WP_068718948.1">
    <property type="nucleotide sequence ID" value="NZ_LWDV01000010.1"/>
</dbReference>
<dbReference type="Gene3D" id="3.30.1360.30">
    <property type="entry name" value="GAD-like domain"/>
    <property type="match status" value="1"/>
</dbReference>
<dbReference type="InterPro" id="IPR029351">
    <property type="entry name" value="GAD_dom"/>
</dbReference>
<keyword evidence="7" id="KW-0963">Cytoplasm</keyword>
<dbReference type="GO" id="GO:0016740">
    <property type="term" value="F:transferase activity"/>
    <property type="evidence" value="ECO:0007669"/>
    <property type="project" value="UniProtKB-ARBA"/>
</dbReference>
<comment type="similarity">
    <text evidence="1 7">Belongs to the class-II aminoacyl-tRNA synthetase family. Type 1 subfamily.</text>
</comment>
<dbReference type="InterPro" id="IPR006195">
    <property type="entry name" value="aa-tRNA-synth_II"/>
</dbReference>
<dbReference type="GO" id="GO:0006422">
    <property type="term" value="P:aspartyl-tRNA aminoacylation"/>
    <property type="evidence" value="ECO:0007669"/>
    <property type="project" value="UniProtKB-UniRule"/>
</dbReference>
<dbReference type="InterPro" id="IPR012340">
    <property type="entry name" value="NA-bd_OB-fold"/>
</dbReference>
<keyword evidence="6 7" id="KW-0030">Aminoacyl-tRNA synthetase</keyword>
<dbReference type="GO" id="GO:0003676">
    <property type="term" value="F:nucleic acid binding"/>
    <property type="evidence" value="ECO:0007669"/>
    <property type="project" value="InterPro"/>
</dbReference>
<keyword evidence="2 7" id="KW-0436">Ligase</keyword>
<comment type="caution">
    <text evidence="9">The sequence shown here is derived from an EMBL/GenBank/DDBJ whole genome shotgun (WGS) entry which is preliminary data.</text>
</comment>
<evidence type="ECO:0000256" key="4">
    <source>
        <dbReference type="ARBA" id="ARBA00022840"/>
    </source>
</evidence>
<dbReference type="PROSITE" id="PS50862">
    <property type="entry name" value="AA_TRNA_LIGASE_II"/>
    <property type="match status" value="1"/>
</dbReference>
<dbReference type="PRINTS" id="PR01042">
    <property type="entry name" value="TRNASYNTHASP"/>
</dbReference>
<feature type="binding site" evidence="7">
    <location>
        <position position="450"/>
    </location>
    <ligand>
        <name>L-aspartate</name>
        <dbReference type="ChEBI" id="CHEBI:29991"/>
    </ligand>
</feature>
<dbReference type="InterPro" id="IPR045864">
    <property type="entry name" value="aa-tRNA-synth_II/BPL/LPL"/>
</dbReference>
<dbReference type="Gene3D" id="3.30.930.10">
    <property type="entry name" value="Bira Bifunctional Protein, Domain 2"/>
    <property type="match status" value="1"/>
</dbReference>
<keyword evidence="10" id="KW-1185">Reference proteome</keyword>
<dbReference type="Pfam" id="PF01336">
    <property type="entry name" value="tRNA_anti-codon"/>
    <property type="match status" value="1"/>
</dbReference>
<evidence type="ECO:0000256" key="2">
    <source>
        <dbReference type="ARBA" id="ARBA00022598"/>
    </source>
</evidence>
<feature type="binding site" evidence="7">
    <location>
        <position position="492"/>
    </location>
    <ligand>
        <name>L-aspartate</name>
        <dbReference type="ChEBI" id="CHEBI:29991"/>
    </ligand>
</feature>
<proteinExistence type="inferred from homology"/>
<keyword evidence="4 7" id="KW-0067">ATP-binding</keyword>
<dbReference type="GO" id="GO:0004815">
    <property type="term" value="F:aspartate-tRNA ligase activity"/>
    <property type="evidence" value="ECO:0007669"/>
    <property type="project" value="UniProtKB-UniRule"/>
</dbReference>
<evidence type="ECO:0000256" key="7">
    <source>
        <dbReference type="HAMAP-Rule" id="MF_00044"/>
    </source>
</evidence>
<dbReference type="InterPro" id="IPR004524">
    <property type="entry name" value="Asp-tRNA-ligase_1"/>
</dbReference>
<dbReference type="GO" id="GO:0050560">
    <property type="term" value="F:aspartate-tRNA(Asn) ligase activity"/>
    <property type="evidence" value="ECO:0007669"/>
    <property type="project" value="UniProtKB-EC"/>
</dbReference>
<dbReference type="InterPro" id="IPR002312">
    <property type="entry name" value="Asp/Asn-tRNA-synth_IIb"/>
</dbReference>
<evidence type="ECO:0000313" key="10">
    <source>
        <dbReference type="Proteomes" id="UP000093514"/>
    </source>
</evidence>
<protein>
    <recommendedName>
        <fullName evidence="7">Aspartate--tRNA(Asp/Asn) ligase</fullName>
        <ecNumber evidence="7">6.1.1.23</ecNumber>
    </recommendedName>
    <alternativeName>
        <fullName evidence="7">Aspartyl-tRNA synthetase</fullName>
        <shortName evidence="7">AspRS</shortName>
    </alternativeName>
    <alternativeName>
        <fullName evidence="7">Non-discriminating aspartyl-tRNA synthetase</fullName>
        <shortName evidence="7">ND-AspRS</shortName>
    </alternativeName>
</protein>
<dbReference type="SUPFAM" id="SSF55261">
    <property type="entry name" value="GAD domain-like"/>
    <property type="match status" value="1"/>
</dbReference>
<feature type="region of interest" description="Aspartate" evidence="7">
    <location>
        <begin position="202"/>
        <end position="205"/>
    </location>
</feature>
<dbReference type="GO" id="GO:0140096">
    <property type="term" value="F:catalytic activity, acting on a protein"/>
    <property type="evidence" value="ECO:0007669"/>
    <property type="project" value="UniProtKB-ARBA"/>
</dbReference>
<feature type="binding site" evidence="7">
    <location>
        <position position="233"/>
    </location>
    <ligand>
        <name>ATP</name>
        <dbReference type="ChEBI" id="CHEBI:30616"/>
    </ligand>
</feature>
<comment type="subcellular location">
    <subcellularLocation>
        <location evidence="7">Cytoplasm</location>
    </subcellularLocation>
</comment>
<feature type="domain" description="Aminoacyl-transfer RNA synthetases class-II family profile" evidence="8">
    <location>
        <begin position="147"/>
        <end position="556"/>
    </location>
</feature>
<dbReference type="PANTHER" id="PTHR22594">
    <property type="entry name" value="ASPARTYL/LYSYL-TRNA SYNTHETASE"/>
    <property type="match status" value="1"/>
</dbReference>
<dbReference type="OrthoDB" id="9802326at2"/>
<evidence type="ECO:0000256" key="5">
    <source>
        <dbReference type="ARBA" id="ARBA00022917"/>
    </source>
</evidence>
<dbReference type="EMBL" id="LWDV01000010">
    <property type="protein sequence ID" value="OCL25139.1"/>
    <property type="molecule type" value="Genomic_DNA"/>
</dbReference>
<dbReference type="SUPFAM" id="SSF50249">
    <property type="entry name" value="Nucleic acid-binding proteins"/>
    <property type="match status" value="1"/>
</dbReference>
<dbReference type="Gene3D" id="2.40.50.140">
    <property type="entry name" value="Nucleic acid-binding proteins"/>
    <property type="match status" value="1"/>
</dbReference>
<reference evidence="9 10" key="2">
    <citation type="submission" date="2016-08" db="EMBL/GenBank/DDBJ databases">
        <title>Orenia metallireducens sp. nov. strain Z6, a Novel Metal-reducing Firmicute from the Deep Subsurface.</title>
        <authorList>
            <person name="Maxim B.I."/>
            <person name="Kenneth K."/>
            <person name="Flynn T.M."/>
            <person name="Oloughlin E.J."/>
            <person name="Locke R.A."/>
            <person name="Weber J.R."/>
            <person name="Egan S.M."/>
            <person name="Mackie R.I."/>
            <person name="Cann I.K."/>
        </authorList>
    </citation>
    <scope>NUCLEOTIDE SEQUENCE [LARGE SCALE GENOMIC DNA]</scope>
    <source>
        <strain evidence="9 10">Z6</strain>
    </source>
</reference>
<dbReference type="AlphaFoldDB" id="A0A1C0A4T9"/>
<dbReference type="CDD" id="cd00777">
    <property type="entry name" value="AspRS_core"/>
    <property type="match status" value="1"/>
</dbReference>
<name>A0A1C0A4T9_9FIRM</name>
<dbReference type="GO" id="GO:0005524">
    <property type="term" value="F:ATP binding"/>
    <property type="evidence" value="ECO:0007669"/>
    <property type="project" value="UniProtKB-UniRule"/>
</dbReference>
<evidence type="ECO:0000313" key="9">
    <source>
        <dbReference type="EMBL" id="OCL25139.1"/>
    </source>
</evidence>
<comment type="catalytic activity">
    <reaction evidence="7">
        <text>tRNA(Asx) + L-aspartate + ATP = L-aspartyl-tRNA(Asx) + AMP + diphosphate</text>
        <dbReference type="Rhea" id="RHEA:18349"/>
        <dbReference type="Rhea" id="RHEA-COMP:9710"/>
        <dbReference type="Rhea" id="RHEA-COMP:9711"/>
        <dbReference type="ChEBI" id="CHEBI:29991"/>
        <dbReference type="ChEBI" id="CHEBI:30616"/>
        <dbReference type="ChEBI" id="CHEBI:33019"/>
        <dbReference type="ChEBI" id="CHEBI:78442"/>
        <dbReference type="ChEBI" id="CHEBI:78516"/>
        <dbReference type="ChEBI" id="CHEBI:456215"/>
        <dbReference type="EC" id="6.1.1.23"/>
    </reaction>
</comment>
<dbReference type="PANTHER" id="PTHR22594:SF5">
    <property type="entry name" value="ASPARTATE--TRNA LIGASE, MITOCHONDRIAL"/>
    <property type="match status" value="1"/>
</dbReference>
<keyword evidence="5 7" id="KW-0648">Protein biosynthesis</keyword>
<feature type="binding site" evidence="7">
    <location>
        <position position="224"/>
    </location>
    <ligand>
        <name>L-aspartate</name>
        <dbReference type="ChEBI" id="CHEBI:29991"/>
    </ligand>
</feature>
<comment type="subunit">
    <text evidence="7">Homodimer.</text>
</comment>
<sequence length="593" mass="67376">MKGLKRSCYCGDVRREHVGEKITLMGWVNRRRDHGGVIFIDLRDRFGLVQVVFSPEVSKEMFEVADELRKEFVIAITGEVIARPEGMINEDLATGAVEIYAEKLHILDKAQTPPIQVEDDINSSEEMRLKYRYLDLRRKPMQDNIILRHKVKQAVRNYLDNKDFLDIETPMLTKSTPEGARDFLVPSRVNKGQFFALPQSPQLFKQLLMVAGLERYYQIVRCFRDEDLRADRQPEFTQIDMEMSFMNQEEIMNLIEGMIQEIFKVAGFEAPTEFPHMSYHEAMERFGSDRPDIRFGLELIDVSEVVKDAEFKVFSGTIAKGGQVKGINVKGGVDFSRKDIDELTDFAGIYGAKGLAWMKIKEDGVQSPIAKFLAEEELNNMLDAMGAETGDLLLFVADTPKVVAASLGNLRLKIGKELDLIDQDEFKFVWITDFPLLEWDEDAKRYVALHHPFTMPREEDIDLLDKENAGKVLSQAYDLVLNGIEIGGGSIRINNSQLQAKIFNLLNMDEEEIEEKFGFLLEAFQYGAPPHGGIAFGLDRLVMLLGGLETIRDVIPFPKTQRATCLLTEAPAMVAEAQLEELGIEVEEEIEID</sequence>
<dbReference type="NCBIfam" id="NF001750">
    <property type="entry name" value="PRK00476.1"/>
    <property type="match status" value="1"/>
</dbReference>
<evidence type="ECO:0000259" key="8">
    <source>
        <dbReference type="PROSITE" id="PS50862"/>
    </source>
</evidence>
<feature type="binding site" evidence="7">
    <location>
        <begin position="537"/>
        <end position="540"/>
    </location>
    <ligand>
        <name>ATP</name>
        <dbReference type="ChEBI" id="CHEBI:30616"/>
    </ligand>
</feature>
<keyword evidence="3 7" id="KW-0547">Nucleotide-binding</keyword>
<dbReference type="CDD" id="cd04317">
    <property type="entry name" value="EcAspRS_like_N"/>
    <property type="match status" value="1"/>
</dbReference>